<keyword evidence="5 9" id="KW-0418">Kinase</keyword>
<keyword evidence="4 9" id="KW-0808">Transferase</keyword>
<dbReference type="PANTHER" id="PTHR34220:SF7">
    <property type="entry name" value="SENSOR HISTIDINE KINASE YPDA"/>
    <property type="match status" value="1"/>
</dbReference>
<sequence>MLDIRSRFVSIRTKFLVLFALLITLPFMLSGFLTYWKYSSNVERDAQAYSEQIAEQVAINLRQYVKEMDRITLALYYDSEVMRILDRRKASEQGRNYLTVGELTAMNQLISSVIIERTELEGVFIFALDGSLFSNLQETIRTSWEPESNDWMALAKRKNGGLAIIPPLEGRYYLGPPRVVLSLARLIKDPFTTEDLGYMKIDLTSAGFEKIISSVRVTPNSKLYVFNEELQQLYPFTGQAPNGYGALADERSDQWIVSEREVDYGNLRIVSVVPREDVLADARQLTSFTLWISAAALLLAYLAAVLTSNAFVKPINHLLKRMRRVQTGDFQGRAEVYSRDEVGLLTEGFNHMVSRLDLMIKDMYELRLREKDSELSALQSQINPHFLYNTLESISMFAHKEKNEELSRVITSLGRLLRYTVNNKERFVTLAEELAFVDHYLSIQSFRLEERLSTEMLSDFSHEPAIVPKLILQPLVENAIEHGLGAAPLKLTLLTKIIDQDLFVFVMDNGKGISPERKREIEGSIGRTPAQSPEIGADKATKGFALRNIHQRLLLLYGEPYGLTIEDTRGRGTSVYVRIPFRWEEAE</sequence>
<evidence type="ECO:0000256" key="3">
    <source>
        <dbReference type="ARBA" id="ARBA00022553"/>
    </source>
</evidence>
<reference evidence="10" key="1">
    <citation type="journal article" date="2019" name="Int. J. Syst. Evol. Microbiol.">
        <title>The Global Catalogue of Microorganisms (GCM) 10K type strain sequencing project: providing services to taxonomists for standard genome sequencing and annotation.</title>
        <authorList>
            <consortium name="The Broad Institute Genomics Platform"/>
            <consortium name="The Broad Institute Genome Sequencing Center for Infectious Disease"/>
            <person name="Wu L."/>
            <person name="Ma J."/>
        </authorList>
    </citation>
    <scope>NUCLEOTIDE SEQUENCE [LARGE SCALE GENOMIC DNA]</scope>
    <source>
        <strain evidence="10">KCTC 12907</strain>
    </source>
</reference>
<dbReference type="Pfam" id="PF06580">
    <property type="entry name" value="His_kinase"/>
    <property type="match status" value="1"/>
</dbReference>
<keyword evidence="2" id="KW-1003">Cell membrane</keyword>
<dbReference type="Proteomes" id="UP001596378">
    <property type="component" value="Unassembled WGS sequence"/>
</dbReference>
<keyword evidence="10" id="KW-1185">Reference proteome</keyword>
<dbReference type="Pfam" id="PF00672">
    <property type="entry name" value="HAMP"/>
    <property type="match status" value="1"/>
</dbReference>
<dbReference type="GO" id="GO:0004673">
    <property type="term" value="F:protein histidine kinase activity"/>
    <property type="evidence" value="ECO:0007669"/>
    <property type="project" value="UniProtKB-EC"/>
</dbReference>
<dbReference type="SUPFAM" id="SSF158472">
    <property type="entry name" value="HAMP domain-like"/>
    <property type="match status" value="1"/>
</dbReference>
<dbReference type="InterPro" id="IPR036890">
    <property type="entry name" value="HATPase_C_sf"/>
</dbReference>
<dbReference type="InterPro" id="IPR003660">
    <property type="entry name" value="HAMP_dom"/>
</dbReference>
<dbReference type="PANTHER" id="PTHR34220">
    <property type="entry name" value="SENSOR HISTIDINE KINASE YPDA"/>
    <property type="match status" value="1"/>
</dbReference>
<evidence type="ECO:0000313" key="9">
    <source>
        <dbReference type="EMBL" id="MFC7149869.1"/>
    </source>
</evidence>
<dbReference type="InterPro" id="IPR003594">
    <property type="entry name" value="HATPase_dom"/>
</dbReference>
<dbReference type="Gene3D" id="3.30.565.10">
    <property type="entry name" value="Histidine kinase-like ATPase, C-terminal domain"/>
    <property type="match status" value="1"/>
</dbReference>
<evidence type="ECO:0000256" key="7">
    <source>
        <dbReference type="SAM" id="Phobius"/>
    </source>
</evidence>
<dbReference type="CDD" id="cd06225">
    <property type="entry name" value="HAMP"/>
    <property type="match status" value="1"/>
</dbReference>
<dbReference type="RefSeq" id="WP_378049391.1">
    <property type="nucleotide sequence ID" value="NZ_JBHMDN010000020.1"/>
</dbReference>
<accession>A0ABW2FD76</accession>
<dbReference type="Pfam" id="PF02518">
    <property type="entry name" value="HATPase_c"/>
    <property type="match status" value="1"/>
</dbReference>
<protein>
    <submittedName>
        <fullName evidence="9">Sensor histidine kinase</fullName>
        <ecNumber evidence="9">2.7.13.3</ecNumber>
    </submittedName>
</protein>
<keyword evidence="3" id="KW-0597">Phosphoprotein</keyword>
<feature type="transmembrane region" description="Helical" evidence="7">
    <location>
        <begin position="288"/>
        <end position="312"/>
    </location>
</feature>
<evidence type="ECO:0000256" key="4">
    <source>
        <dbReference type="ARBA" id="ARBA00022679"/>
    </source>
</evidence>
<dbReference type="PROSITE" id="PS50885">
    <property type="entry name" value="HAMP"/>
    <property type="match status" value="1"/>
</dbReference>
<gene>
    <name evidence="9" type="ORF">ACFQMJ_15190</name>
</gene>
<feature type="domain" description="HAMP" evidence="8">
    <location>
        <begin position="309"/>
        <end position="361"/>
    </location>
</feature>
<proteinExistence type="predicted"/>
<dbReference type="EC" id="2.7.13.3" evidence="9"/>
<organism evidence="9 10">
    <name type="scientific">Cohnella cellulosilytica</name>
    <dbReference type="NCBI Taxonomy" id="986710"/>
    <lineage>
        <taxon>Bacteria</taxon>
        <taxon>Bacillati</taxon>
        <taxon>Bacillota</taxon>
        <taxon>Bacilli</taxon>
        <taxon>Bacillales</taxon>
        <taxon>Paenibacillaceae</taxon>
        <taxon>Cohnella</taxon>
    </lineage>
</organism>
<keyword evidence="6 7" id="KW-0472">Membrane</keyword>
<keyword evidence="7" id="KW-0812">Transmembrane</keyword>
<evidence type="ECO:0000256" key="6">
    <source>
        <dbReference type="ARBA" id="ARBA00023136"/>
    </source>
</evidence>
<dbReference type="SUPFAM" id="SSF55874">
    <property type="entry name" value="ATPase domain of HSP90 chaperone/DNA topoisomerase II/histidine kinase"/>
    <property type="match status" value="1"/>
</dbReference>
<dbReference type="InterPro" id="IPR010559">
    <property type="entry name" value="Sig_transdc_His_kin_internal"/>
</dbReference>
<comment type="subcellular location">
    <subcellularLocation>
        <location evidence="1">Cell membrane</location>
        <topology evidence="1">Multi-pass membrane protein</topology>
    </subcellularLocation>
</comment>
<feature type="transmembrane region" description="Helical" evidence="7">
    <location>
        <begin position="15"/>
        <end position="36"/>
    </location>
</feature>
<dbReference type="SMART" id="SM00304">
    <property type="entry name" value="HAMP"/>
    <property type="match status" value="1"/>
</dbReference>
<evidence type="ECO:0000256" key="1">
    <source>
        <dbReference type="ARBA" id="ARBA00004651"/>
    </source>
</evidence>
<evidence type="ECO:0000256" key="5">
    <source>
        <dbReference type="ARBA" id="ARBA00022777"/>
    </source>
</evidence>
<evidence type="ECO:0000256" key="2">
    <source>
        <dbReference type="ARBA" id="ARBA00022475"/>
    </source>
</evidence>
<dbReference type="EMBL" id="JBHTAI010000008">
    <property type="protein sequence ID" value="MFC7149869.1"/>
    <property type="molecule type" value="Genomic_DNA"/>
</dbReference>
<dbReference type="InterPro" id="IPR050640">
    <property type="entry name" value="Bact_2-comp_sensor_kinase"/>
</dbReference>
<dbReference type="Gene3D" id="6.10.340.10">
    <property type="match status" value="1"/>
</dbReference>
<name>A0ABW2FD76_9BACL</name>
<keyword evidence="7" id="KW-1133">Transmembrane helix</keyword>
<comment type="caution">
    <text evidence="9">The sequence shown here is derived from an EMBL/GenBank/DDBJ whole genome shotgun (WGS) entry which is preliminary data.</text>
</comment>
<evidence type="ECO:0000259" key="8">
    <source>
        <dbReference type="PROSITE" id="PS50885"/>
    </source>
</evidence>
<evidence type="ECO:0000313" key="10">
    <source>
        <dbReference type="Proteomes" id="UP001596378"/>
    </source>
</evidence>